<keyword evidence="2" id="KW-1185">Reference proteome</keyword>
<dbReference type="Proteomes" id="UP000054630">
    <property type="component" value="Unassembled WGS sequence"/>
</dbReference>
<dbReference type="AlphaFoldDB" id="A0A0V0RBQ8"/>
<feature type="non-terminal residue" evidence="1">
    <location>
        <position position="1"/>
    </location>
</feature>
<name>A0A0V0RBQ8_9BILA</name>
<evidence type="ECO:0000313" key="2">
    <source>
        <dbReference type="Proteomes" id="UP000054630"/>
    </source>
</evidence>
<accession>A0A0V0RBQ8</accession>
<proteinExistence type="predicted"/>
<evidence type="ECO:0000313" key="1">
    <source>
        <dbReference type="EMBL" id="KRX11918.1"/>
    </source>
</evidence>
<gene>
    <name evidence="1" type="ORF">T07_13625</name>
</gene>
<organism evidence="1 2">
    <name type="scientific">Trichinella nelsoni</name>
    <dbReference type="NCBI Taxonomy" id="6336"/>
    <lineage>
        <taxon>Eukaryota</taxon>
        <taxon>Metazoa</taxon>
        <taxon>Ecdysozoa</taxon>
        <taxon>Nematoda</taxon>
        <taxon>Enoplea</taxon>
        <taxon>Dorylaimia</taxon>
        <taxon>Trichinellida</taxon>
        <taxon>Trichinellidae</taxon>
        <taxon>Trichinella</taxon>
    </lineage>
</organism>
<comment type="caution">
    <text evidence="1">The sequence shown here is derived from an EMBL/GenBank/DDBJ whole genome shotgun (WGS) entry which is preliminary data.</text>
</comment>
<dbReference type="EMBL" id="JYDL01001119">
    <property type="protein sequence ID" value="KRX11918.1"/>
    <property type="molecule type" value="Genomic_DNA"/>
</dbReference>
<reference evidence="1 2" key="1">
    <citation type="submission" date="2015-01" db="EMBL/GenBank/DDBJ databases">
        <title>Evolution of Trichinella species and genotypes.</title>
        <authorList>
            <person name="Korhonen P.K."/>
            <person name="Edoardo P."/>
            <person name="Giuseppe L.R."/>
            <person name="Gasser R.B."/>
        </authorList>
    </citation>
    <scope>NUCLEOTIDE SEQUENCE [LARGE SCALE GENOMIC DNA]</scope>
    <source>
        <strain evidence="1">ISS37</strain>
    </source>
</reference>
<protein>
    <submittedName>
        <fullName evidence="1">Uncharacterized protein</fullName>
    </submittedName>
</protein>
<sequence length="100" mass="11328">LVPKMMNPELMPAEWRALSKFEMNRATVNSSATRMKKMPSKILKGLRALPTLVQQFLSAISRCLLLRCRTCSLPSSSCRLCLSLEERGRPSIHLDFSFSI</sequence>